<evidence type="ECO:0000256" key="4">
    <source>
        <dbReference type="SAM" id="MobiDB-lite"/>
    </source>
</evidence>
<comment type="similarity">
    <text evidence="1 3">Belongs to the bacterial ribosomal protein bS6 family.</text>
</comment>
<feature type="region of interest" description="Disordered" evidence="4">
    <location>
        <begin position="90"/>
        <end position="121"/>
    </location>
</feature>
<dbReference type="InterPro" id="IPR035980">
    <property type="entry name" value="Ribosomal_bS6_sf"/>
</dbReference>
<dbReference type="GO" id="GO:0006412">
    <property type="term" value="P:translation"/>
    <property type="evidence" value="ECO:0007669"/>
    <property type="project" value="UniProtKB-UniRule"/>
</dbReference>
<evidence type="ECO:0000313" key="5">
    <source>
        <dbReference type="EMBL" id="TET94030.1"/>
    </source>
</evidence>
<gene>
    <name evidence="3 5" type="primary">rpsF</name>
    <name evidence="5" type="ORF">E3J33_00830</name>
</gene>
<dbReference type="InterPro" id="IPR014717">
    <property type="entry name" value="Transl_elong_EF1B/ribsomal_bS6"/>
</dbReference>
<keyword evidence="3" id="KW-0687">Ribonucleoprotein</keyword>
<accession>A0A523YRA3</accession>
<evidence type="ECO:0000256" key="2">
    <source>
        <dbReference type="ARBA" id="ARBA00035294"/>
    </source>
</evidence>
<name>A0A523YRA3_UNCAE</name>
<dbReference type="Proteomes" id="UP000316925">
    <property type="component" value="Unassembled WGS sequence"/>
</dbReference>
<dbReference type="GO" id="GO:0005840">
    <property type="term" value="C:ribosome"/>
    <property type="evidence" value="ECO:0007669"/>
    <property type="project" value="UniProtKB-KW"/>
</dbReference>
<dbReference type="CDD" id="cd00473">
    <property type="entry name" value="bS6"/>
    <property type="match status" value="1"/>
</dbReference>
<keyword evidence="3" id="KW-0694">RNA-binding</keyword>
<evidence type="ECO:0000313" key="6">
    <source>
        <dbReference type="Proteomes" id="UP000316925"/>
    </source>
</evidence>
<dbReference type="NCBIfam" id="TIGR00166">
    <property type="entry name" value="S6"/>
    <property type="match status" value="1"/>
</dbReference>
<keyword evidence="3 5" id="KW-0689">Ribosomal protein</keyword>
<dbReference type="EMBL" id="SOIJ01000042">
    <property type="protein sequence ID" value="TET94030.1"/>
    <property type="molecule type" value="Genomic_DNA"/>
</dbReference>
<comment type="function">
    <text evidence="3">Binds together with bS18 to 16S ribosomal RNA.</text>
</comment>
<dbReference type="InterPro" id="IPR000529">
    <property type="entry name" value="Ribosomal_bS6"/>
</dbReference>
<dbReference type="GO" id="GO:1990904">
    <property type="term" value="C:ribonucleoprotein complex"/>
    <property type="evidence" value="ECO:0007669"/>
    <property type="project" value="UniProtKB-KW"/>
</dbReference>
<dbReference type="PANTHER" id="PTHR21011">
    <property type="entry name" value="MITOCHONDRIAL 28S RIBOSOMAL PROTEIN S6"/>
    <property type="match status" value="1"/>
</dbReference>
<dbReference type="HAMAP" id="MF_00360">
    <property type="entry name" value="Ribosomal_bS6"/>
    <property type="match status" value="1"/>
</dbReference>
<keyword evidence="3" id="KW-0699">rRNA-binding</keyword>
<evidence type="ECO:0000256" key="1">
    <source>
        <dbReference type="ARBA" id="ARBA00009512"/>
    </source>
</evidence>
<dbReference type="SUPFAM" id="SSF54995">
    <property type="entry name" value="Ribosomal protein S6"/>
    <property type="match status" value="1"/>
</dbReference>
<dbReference type="Pfam" id="PF01250">
    <property type="entry name" value="Ribosomal_S6"/>
    <property type="match status" value="1"/>
</dbReference>
<sequence>MAWYQASFALKTELNEEEKTTLLDGFKEIVSHDKGEVEDISQIGVRKFAYEVEKEKEGFFITVNFQINSSEVNRVREFLKAREGIVRSMIIRRKAPPEKKKEEGEKNGQSEPRDLNRKPHS</sequence>
<dbReference type="GO" id="GO:0005737">
    <property type="term" value="C:cytoplasm"/>
    <property type="evidence" value="ECO:0007669"/>
    <property type="project" value="UniProtKB-ARBA"/>
</dbReference>
<proteinExistence type="inferred from homology"/>
<dbReference type="Gene3D" id="3.30.70.60">
    <property type="match status" value="1"/>
</dbReference>
<reference evidence="5 6" key="1">
    <citation type="submission" date="2019-03" db="EMBL/GenBank/DDBJ databases">
        <title>Metabolic potential of uncultured bacteria and archaea associated with petroleum seepage in deep-sea sediments.</title>
        <authorList>
            <person name="Dong X."/>
            <person name="Hubert C."/>
        </authorList>
    </citation>
    <scope>NUCLEOTIDE SEQUENCE [LARGE SCALE GENOMIC DNA]</scope>
    <source>
        <strain evidence="5">E29_bin28</strain>
    </source>
</reference>
<dbReference type="GO" id="GO:0003735">
    <property type="term" value="F:structural constituent of ribosome"/>
    <property type="evidence" value="ECO:0007669"/>
    <property type="project" value="InterPro"/>
</dbReference>
<dbReference type="AlphaFoldDB" id="A0A523YRA3"/>
<organism evidence="5 6">
    <name type="scientific">Aerophobetes bacterium</name>
    <dbReference type="NCBI Taxonomy" id="2030807"/>
    <lineage>
        <taxon>Bacteria</taxon>
        <taxon>Candidatus Aerophobota</taxon>
    </lineage>
</organism>
<comment type="caution">
    <text evidence="5">The sequence shown here is derived from an EMBL/GenBank/DDBJ whole genome shotgun (WGS) entry which is preliminary data.</text>
</comment>
<dbReference type="GO" id="GO:0070181">
    <property type="term" value="F:small ribosomal subunit rRNA binding"/>
    <property type="evidence" value="ECO:0007669"/>
    <property type="project" value="TreeGrafter"/>
</dbReference>
<protein>
    <recommendedName>
        <fullName evidence="2 3">Small ribosomal subunit protein bS6</fullName>
    </recommendedName>
</protein>
<dbReference type="PANTHER" id="PTHR21011:SF1">
    <property type="entry name" value="SMALL RIBOSOMAL SUBUNIT PROTEIN BS6M"/>
    <property type="match status" value="1"/>
</dbReference>
<feature type="compositionally biased region" description="Basic and acidic residues" evidence="4">
    <location>
        <begin position="95"/>
        <end position="121"/>
    </location>
</feature>
<evidence type="ECO:0000256" key="3">
    <source>
        <dbReference type="HAMAP-Rule" id="MF_00360"/>
    </source>
</evidence>
<dbReference type="InterPro" id="IPR020814">
    <property type="entry name" value="Ribosomal_S6_plastid/chlpt"/>
</dbReference>